<dbReference type="GO" id="GO:0016460">
    <property type="term" value="C:myosin II complex"/>
    <property type="evidence" value="ECO:0007669"/>
    <property type="project" value="TreeGrafter"/>
</dbReference>
<feature type="domain" description="EF-hand" evidence="3">
    <location>
        <begin position="5"/>
        <end position="40"/>
    </location>
</feature>
<dbReference type="InterPro" id="IPR018247">
    <property type="entry name" value="EF_Hand_1_Ca_BS"/>
</dbReference>
<evidence type="ECO:0000313" key="4">
    <source>
        <dbReference type="EMBL" id="QDZ24630.1"/>
    </source>
</evidence>
<dbReference type="InterPro" id="IPR011992">
    <property type="entry name" value="EF-hand-dom_pair"/>
</dbReference>
<dbReference type="AlphaFoldDB" id="A0A5B8MYJ2"/>
<keyword evidence="5" id="KW-1185">Reference proteome</keyword>
<dbReference type="STRING" id="1764295.A0A5B8MYJ2"/>
<dbReference type="PANTHER" id="PTHR23048:SF0">
    <property type="entry name" value="CALMODULIN LIKE 3"/>
    <property type="match status" value="1"/>
</dbReference>
<gene>
    <name evidence="4" type="ORF">A3770_14p71480</name>
</gene>
<evidence type="ECO:0000313" key="5">
    <source>
        <dbReference type="Proteomes" id="UP000316726"/>
    </source>
</evidence>
<dbReference type="Pfam" id="PF13499">
    <property type="entry name" value="EF-hand_7"/>
    <property type="match status" value="1"/>
</dbReference>
<dbReference type="PANTHER" id="PTHR23048">
    <property type="entry name" value="MYOSIN LIGHT CHAIN 1, 3"/>
    <property type="match status" value="1"/>
</dbReference>
<dbReference type="InterPro" id="IPR002048">
    <property type="entry name" value="EF_hand_dom"/>
</dbReference>
<keyword evidence="1" id="KW-0677">Repeat</keyword>
<dbReference type="FunFam" id="1.10.238.10:FF:000527">
    <property type="entry name" value="Calmodulin-3"/>
    <property type="match status" value="1"/>
</dbReference>
<accession>A0A5B8MYJ2</accession>
<feature type="domain" description="EF-hand" evidence="3">
    <location>
        <begin position="116"/>
        <end position="146"/>
    </location>
</feature>
<keyword evidence="2" id="KW-0106">Calcium</keyword>
<dbReference type="EMBL" id="CP031047">
    <property type="protein sequence ID" value="QDZ24630.1"/>
    <property type="molecule type" value="Genomic_DNA"/>
</dbReference>
<dbReference type="InterPro" id="IPR050230">
    <property type="entry name" value="CALM/Myosin/TropC-like"/>
</dbReference>
<name>A0A5B8MYJ2_9CHLO</name>
<dbReference type="SUPFAM" id="SSF47473">
    <property type="entry name" value="EF-hand"/>
    <property type="match status" value="1"/>
</dbReference>
<evidence type="ECO:0000259" key="3">
    <source>
        <dbReference type="PROSITE" id="PS50222"/>
    </source>
</evidence>
<dbReference type="GO" id="GO:0005509">
    <property type="term" value="F:calcium ion binding"/>
    <property type="evidence" value="ECO:0007669"/>
    <property type="project" value="InterPro"/>
</dbReference>
<dbReference type="Gene3D" id="1.10.238.10">
    <property type="entry name" value="EF-hand"/>
    <property type="match status" value="2"/>
</dbReference>
<organism evidence="4 5">
    <name type="scientific">Chloropicon primus</name>
    <dbReference type="NCBI Taxonomy" id="1764295"/>
    <lineage>
        <taxon>Eukaryota</taxon>
        <taxon>Viridiplantae</taxon>
        <taxon>Chlorophyta</taxon>
        <taxon>Chloropicophyceae</taxon>
        <taxon>Chloropicales</taxon>
        <taxon>Chloropicaceae</taxon>
        <taxon>Chloropicon</taxon>
    </lineage>
</organism>
<dbReference type="Proteomes" id="UP000316726">
    <property type="component" value="Chromosome 14"/>
</dbReference>
<dbReference type="PROSITE" id="PS00018">
    <property type="entry name" value="EF_HAND_1"/>
    <property type="match status" value="3"/>
</dbReference>
<dbReference type="CDD" id="cd00051">
    <property type="entry name" value="EFh"/>
    <property type="match status" value="1"/>
</dbReference>
<evidence type="ECO:0000256" key="2">
    <source>
        <dbReference type="ARBA" id="ARBA00022837"/>
    </source>
</evidence>
<evidence type="ECO:0000256" key="1">
    <source>
        <dbReference type="ARBA" id="ARBA00022737"/>
    </source>
</evidence>
<dbReference type="OrthoDB" id="26525at2759"/>
<sequence length="146" mass="15936">MLSVEEIESCRQAFNTFDKDGSGTIDANELKATLEALGQNPTAEEIFLMISEVDDDNSGEIEFAEFLRCIQNQKEKLAAKADDSETVAAFVALGGCKDQTGSISVQKLCDVVKDFGLTIDIEKLIQEIDKDGSGQVDYEEFKALLA</sequence>
<feature type="domain" description="EF-hand" evidence="3">
    <location>
        <begin position="41"/>
        <end position="76"/>
    </location>
</feature>
<dbReference type="Pfam" id="PF00036">
    <property type="entry name" value="EF-hand_1"/>
    <property type="match status" value="1"/>
</dbReference>
<protein>
    <recommendedName>
        <fullName evidence="3">EF-hand domain-containing protein</fullName>
    </recommendedName>
</protein>
<dbReference type="SMART" id="SM00054">
    <property type="entry name" value="EFh"/>
    <property type="match status" value="3"/>
</dbReference>
<dbReference type="PROSITE" id="PS50222">
    <property type="entry name" value="EF_HAND_2"/>
    <property type="match status" value="3"/>
</dbReference>
<proteinExistence type="predicted"/>
<reference evidence="4 5" key="1">
    <citation type="submission" date="2018-07" db="EMBL/GenBank/DDBJ databases">
        <title>The complete nuclear genome of the prasinophyte Chloropicon primus (CCMP1205).</title>
        <authorList>
            <person name="Pombert J.-F."/>
            <person name="Otis C."/>
            <person name="Turmel M."/>
            <person name="Lemieux C."/>
        </authorList>
    </citation>
    <scope>NUCLEOTIDE SEQUENCE [LARGE SCALE GENOMIC DNA]</scope>
    <source>
        <strain evidence="4 5">CCMP1205</strain>
    </source>
</reference>